<dbReference type="AlphaFoldDB" id="A0A163JZY2"/>
<feature type="transmembrane region" description="Helical" evidence="1">
    <location>
        <begin position="318"/>
        <end position="340"/>
    </location>
</feature>
<feature type="transmembrane region" description="Helical" evidence="1">
    <location>
        <begin position="361"/>
        <end position="383"/>
    </location>
</feature>
<sequence length="421" mass="47734">MNRSQQLSHPGALFWRRVLAHWTYQRKSLATVVDWIVMLYILIPGLLLGGGLYRELWTSPLPGWAQFLPLQAVVVILLFMFSGRVLLFLEEADVLFLRQQREWMKGLLIRGMAYSHAMSALKGLLFTLLALPILVREHEITGGTLITLLVITVVCAWCTNLWAGMIRSSCKGWRQHLMIYAVRWLSVGLITLLVSLWLEVYAVLWTIVVILLIVLILLSRRRLAMQGTFMADTREDARTRIQLTEKLLVQAVGKPPSVRSKTWFMRKSGRLFKGTAEKRLADAGLKAILRHPESLTLYIQITLVGIPAVWLPPLIIKIVVYIALVLMISYWLNTRWAVFAKAEFMHVLPFTNEQHRSAGILAVRTLLALPAFLYSLVAGLTLFQGGVGWLAALALTAAAVMIAPSLMSWPMYREDKHQQDE</sequence>
<feature type="transmembrane region" description="Helical" evidence="1">
    <location>
        <begin position="200"/>
        <end position="218"/>
    </location>
</feature>
<evidence type="ECO:0000313" key="3">
    <source>
        <dbReference type="Proteomes" id="UP000076796"/>
    </source>
</evidence>
<feature type="transmembrane region" description="Helical" evidence="1">
    <location>
        <begin position="295"/>
        <end position="312"/>
    </location>
</feature>
<dbReference type="InterPro" id="IPR010288">
    <property type="entry name" value="EcsB_ABC"/>
</dbReference>
<feature type="transmembrane region" description="Helical" evidence="1">
    <location>
        <begin position="107"/>
        <end position="134"/>
    </location>
</feature>
<dbReference type="EMBL" id="LWMH01000001">
    <property type="protein sequence ID" value="KZS46905.1"/>
    <property type="molecule type" value="Genomic_DNA"/>
</dbReference>
<dbReference type="Proteomes" id="UP000076796">
    <property type="component" value="Unassembled WGS sequence"/>
</dbReference>
<reference evidence="2" key="1">
    <citation type="journal article" date="2016" name="Genome Announc.">
        <title>Draft genomes of two strains of Paenibacillus glucanolyticus with capability to degrade lignocellulose.</title>
        <authorList>
            <person name="Mathews S.L."/>
            <person name="Pawlak J."/>
            <person name="Grunden A.M."/>
        </authorList>
    </citation>
    <scope>NUCLEOTIDE SEQUENCE [LARGE SCALE GENOMIC DNA]</scope>
    <source>
        <strain evidence="2">SLM1</strain>
    </source>
</reference>
<protein>
    <submittedName>
        <fullName evidence="2">ABC transporter</fullName>
    </submittedName>
</protein>
<dbReference type="GeneID" id="97557731"/>
<keyword evidence="1" id="KW-1133">Transmembrane helix</keyword>
<feature type="transmembrane region" description="Helical" evidence="1">
    <location>
        <begin position="65"/>
        <end position="87"/>
    </location>
</feature>
<comment type="caution">
    <text evidence="2">The sequence shown here is derived from an EMBL/GenBank/DDBJ whole genome shotgun (WGS) entry which is preliminary data.</text>
</comment>
<dbReference type="STRING" id="59843.A3958_13300"/>
<feature type="transmembrane region" description="Helical" evidence="1">
    <location>
        <begin position="140"/>
        <end position="165"/>
    </location>
</feature>
<feature type="transmembrane region" description="Helical" evidence="1">
    <location>
        <begin position="32"/>
        <end position="53"/>
    </location>
</feature>
<gene>
    <name evidence="2" type="ORF">AWU65_13720</name>
</gene>
<evidence type="ECO:0000313" key="2">
    <source>
        <dbReference type="EMBL" id="KZS46905.1"/>
    </source>
</evidence>
<dbReference type="Pfam" id="PF05975">
    <property type="entry name" value="EcsB"/>
    <property type="match status" value="1"/>
</dbReference>
<proteinExistence type="predicted"/>
<keyword evidence="1" id="KW-0812">Transmembrane</keyword>
<organism evidence="2 3">
    <name type="scientific">Paenibacillus glucanolyticus</name>
    <dbReference type="NCBI Taxonomy" id="59843"/>
    <lineage>
        <taxon>Bacteria</taxon>
        <taxon>Bacillati</taxon>
        <taxon>Bacillota</taxon>
        <taxon>Bacilli</taxon>
        <taxon>Bacillales</taxon>
        <taxon>Paenibacillaceae</taxon>
        <taxon>Paenibacillus</taxon>
    </lineage>
</organism>
<keyword evidence="3" id="KW-1185">Reference proteome</keyword>
<name>A0A163JZY2_9BACL</name>
<feature type="transmembrane region" description="Helical" evidence="1">
    <location>
        <begin position="389"/>
        <end position="409"/>
    </location>
</feature>
<evidence type="ECO:0000256" key="1">
    <source>
        <dbReference type="SAM" id="Phobius"/>
    </source>
</evidence>
<dbReference type="OrthoDB" id="2448479at2"/>
<dbReference type="RefSeq" id="WP_063478560.1">
    <property type="nucleotide sequence ID" value="NZ_CP147845.1"/>
</dbReference>
<accession>A0A163JZY2</accession>
<dbReference type="GO" id="GO:0016020">
    <property type="term" value="C:membrane"/>
    <property type="evidence" value="ECO:0007669"/>
    <property type="project" value="InterPro"/>
</dbReference>
<feature type="transmembrane region" description="Helical" evidence="1">
    <location>
        <begin position="177"/>
        <end position="194"/>
    </location>
</feature>
<keyword evidence="1" id="KW-0472">Membrane</keyword>